<dbReference type="PANTHER" id="PTHR13554">
    <property type="entry name" value="26S PROTEASOME NON-ATPASE REGULATORY SUBUNIT 5-RELATED"/>
    <property type="match status" value="1"/>
</dbReference>
<keyword evidence="1" id="KW-0647">Proteasome</keyword>
<dbReference type="EMBL" id="ML002983">
    <property type="protein sequence ID" value="RKP35029.1"/>
    <property type="molecule type" value="Genomic_DNA"/>
</dbReference>
<reference evidence="2" key="1">
    <citation type="journal article" date="2018" name="Nat. Microbiol.">
        <title>Leveraging single-cell genomics to expand the fungal tree of life.</title>
        <authorList>
            <person name="Ahrendt S.R."/>
            <person name="Quandt C.A."/>
            <person name="Ciobanu D."/>
            <person name="Clum A."/>
            <person name="Salamov A."/>
            <person name="Andreopoulos B."/>
            <person name="Cheng J.F."/>
            <person name="Woyke T."/>
            <person name="Pelin A."/>
            <person name="Henrissat B."/>
            <person name="Reynolds N.K."/>
            <person name="Benny G.L."/>
            <person name="Smith M.E."/>
            <person name="James T.Y."/>
            <person name="Grigoriev I.V."/>
        </authorList>
    </citation>
    <scope>NUCLEOTIDE SEQUENCE [LARGE SCALE GENOMIC DNA]</scope>
    <source>
        <strain evidence="2">RSA 468</strain>
    </source>
</reference>
<dbReference type="InterPro" id="IPR019538">
    <property type="entry name" value="PSMD5"/>
</dbReference>
<dbReference type="PANTHER" id="PTHR13554:SF10">
    <property type="entry name" value="26S PROTEASOME NON-ATPASE REGULATORY SUBUNIT 5"/>
    <property type="match status" value="1"/>
</dbReference>
<name>A0A4V1J4C0_9FUNG</name>
<dbReference type="GO" id="GO:0000502">
    <property type="term" value="C:proteasome complex"/>
    <property type="evidence" value="ECO:0007669"/>
    <property type="project" value="UniProtKB-KW"/>
</dbReference>
<proteinExistence type="predicted"/>
<gene>
    <name evidence="1" type="ORF">BJ085DRAFT_29490</name>
</gene>
<protein>
    <submittedName>
        <fullName evidence="1">26S proteasome non-ATPase regulatory subunit 5</fullName>
    </submittedName>
</protein>
<accession>A0A4V1J4C0</accession>
<evidence type="ECO:0000313" key="2">
    <source>
        <dbReference type="Proteomes" id="UP000268162"/>
    </source>
</evidence>
<dbReference type="GO" id="GO:0043248">
    <property type="term" value="P:proteasome assembly"/>
    <property type="evidence" value="ECO:0007669"/>
    <property type="project" value="InterPro"/>
</dbReference>
<sequence length="493" mass="55624">MSIPLTGFFALLSSPSNPLIEGVTKILHYLLRPESYHALDKDFSDYLTEGLQHPNPSVQLLALEQLRKYKSSEGPFGGKYIPWILLLLSSQNVDVVRASEDVLVNVAQTPDNLHLVFATENQEAMAPMMKDSTIRFRVYDLFVGISLASPEALEICSHYGILGELCAEAQSPDLLRRLSALDIYQKLAHSPEGFAYMQSKFVFSPYLDLMSKETESSDIQITLVSCSTIEFFAKFIDYQHVDFAEFQAETLLFDVMGKLLNSDNSDIKSSAVMALGHIGSQPRGLSLVAQHPSHLLDRLAEEYNDAWQKYTLACLQAIALIFEAGRVLARSSRQITGSQILTNWSSEIFPEHFLVAIFPIRNDNSLEIAQITEQFYSRIDKSRALGEWVKYAKQDTADASPFCLRLLTAMAGYTWGRKEMLANHLFMAYLFNRSANRAHDRKVQKHQLVERLYMMDHAHPVFDENVHQVLARYIKDGAFYIPAEAAVASQSSQ</sequence>
<dbReference type="SUPFAM" id="SSF48371">
    <property type="entry name" value="ARM repeat"/>
    <property type="match status" value="1"/>
</dbReference>
<organism evidence="1 2">
    <name type="scientific">Dimargaris cristalligena</name>
    <dbReference type="NCBI Taxonomy" id="215637"/>
    <lineage>
        <taxon>Eukaryota</taxon>
        <taxon>Fungi</taxon>
        <taxon>Fungi incertae sedis</taxon>
        <taxon>Zoopagomycota</taxon>
        <taxon>Kickxellomycotina</taxon>
        <taxon>Dimargaritomycetes</taxon>
        <taxon>Dimargaritales</taxon>
        <taxon>Dimargaritaceae</taxon>
        <taxon>Dimargaris</taxon>
    </lineage>
</organism>
<dbReference type="AlphaFoldDB" id="A0A4V1J4C0"/>
<dbReference type="STRING" id="215637.A0A4V1J4C0"/>
<keyword evidence="2" id="KW-1185">Reference proteome</keyword>
<dbReference type="Proteomes" id="UP000268162">
    <property type="component" value="Unassembled WGS sequence"/>
</dbReference>
<dbReference type="InterPro" id="IPR011989">
    <property type="entry name" value="ARM-like"/>
</dbReference>
<dbReference type="GO" id="GO:0005829">
    <property type="term" value="C:cytosol"/>
    <property type="evidence" value="ECO:0007669"/>
    <property type="project" value="TreeGrafter"/>
</dbReference>
<dbReference type="Gene3D" id="1.25.10.10">
    <property type="entry name" value="Leucine-rich Repeat Variant"/>
    <property type="match status" value="1"/>
</dbReference>
<dbReference type="Pfam" id="PF10508">
    <property type="entry name" value="Proteasom_PSMB"/>
    <property type="match status" value="2"/>
</dbReference>
<dbReference type="InterPro" id="IPR016024">
    <property type="entry name" value="ARM-type_fold"/>
</dbReference>
<evidence type="ECO:0000313" key="1">
    <source>
        <dbReference type="EMBL" id="RKP35029.1"/>
    </source>
</evidence>